<evidence type="ECO:0000256" key="1">
    <source>
        <dbReference type="SAM" id="MobiDB-lite"/>
    </source>
</evidence>
<gene>
    <name evidence="2" type="ORF">CK203_065501</name>
</gene>
<proteinExistence type="predicted"/>
<reference evidence="2 3" key="1">
    <citation type="journal article" date="2018" name="PLoS Genet.">
        <title>Population sequencing reveals clonal diversity and ancestral inbreeding in the grapevine cultivar Chardonnay.</title>
        <authorList>
            <person name="Roach M.J."/>
            <person name="Johnson D.L."/>
            <person name="Bohlmann J."/>
            <person name="van Vuuren H.J."/>
            <person name="Jones S.J."/>
            <person name="Pretorius I.S."/>
            <person name="Schmidt S.A."/>
            <person name="Borneman A.R."/>
        </authorList>
    </citation>
    <scope>NUCLEOTIDE SEQUENCE [LARGE SCALE GENOMIC DNA]</scope>
    <source>
        <strain evidence="3">cv. Chardonnay</strain>
        <tissue evidence="2">Leaf</tissue>
    </source>
</reference>
<sequence>MRGKETSDRNSLLYKESEPSDLNSKKDFSFCACHIEYEIAEEVMNFMSYVAKVSRGWDEPNARDMGRMTSQPNTKVVGDFVGAQKSINAQLGQRIDSVESSLNKRMDEGIHQVEAQKGESSMVKEVEAVITLRSGFWMIKIKKIVKKGERRKLGIERSSKSKSESLRKSPPRCEMVSQPPSYEMVRKHFAKPRKVVKMPTKPRTMHLKRRALSLRSHTKRLTPFQTSLKPSEPIAPTEETMPPKETTRIEAKVLIQPTQEATSNASAPQDPTIT</sequence>
<comment type="caution">
    <text evidence="2">The sequence shown here is derived from an EMBL/GenBank/DDBJ whole genome shotgun (WGS) entry which is preliminary data.</text>
</comment>
<dbReference type="Proteomes" id="UP000288805">
    <property type="component" value="Unassembled WGS sequence"/>
</dbReference>
<name>A0A438FPM2_VITVI</name>
<organism evidence="2 3">
    <name type="scientific">Vitis vinifera</name>
    <name type="common">Grape</name>
    <dbReference type="NCBI Taxonomy" id="29760"/>
    <lineage>
        <taxon>Eukaryota</taxon>
        <taxon>Viridiplantae</taxon>
        <taxon>Streptophyta</taxon>
        <taxon>Embryophyta</taxon>
        <taxon>Tracheophyta</taxon>
        <taxon>Spermatophyta</taxon>
        <taxon>Magnoliopsida</taxon>
        <taxon>eudicotyledons</taxon>
        <taxon>Gunneridae</taxon>
        <taxon>Pentapetalae</taxon>
        <taxon>rosids</taxon>
        <taxon>Vitales</taxon>
        <taxon>Vitaceae</taxon>
        <taxon>Viteae</taxon>
        <taxon>Vitis</taxon>
    </lineage>
</organism>
<feature type="compositionally biased region" description="Basic and acidic residues" evidence="1">
    <location>
        <begin position="155"/>
        <end position="167"/>
    </location>
</feature>
<dbReference type="AlphaFoldDB" id="A0A438FPM2"/>
<accession>A0A438FPM2</accession>
<protein>
    <submittedName>
        <fullName evidence="2">Uncharacterized protein</fullName>
    </submittedName>
</protein>
<evidence type="ECO:0000313" key="3">
    <source>
        <dbReference type="Proteomes" id="UP000288805"/>
    </source>
</evidence>
<evidence type="ECO:0000313" key="2">
    <source>
        <dbReference type="EMBL" id="RVW61910.1"/>
    </source>
</evidence>
<feature type="region of interest" description="Disordered" evidence="1">
    <location>
        <begin position="155"/>
        <end position="179"/>
    </location>
</feature>
<dbReference type="EMBL" id="QGNW01000798">
    <property type="protein sequence ID" value="RVW61910.1"/>
    <property type="molecule type" value="Genomic_DNA"/>
</dbReference>
<feature type="region of interest" description="Disordered" evidence="1">
    <location>
        <begin position="1"/>
        <end position="22"/>
    </location>
</feature>
<feature type="region of interest" description="Disordered" evidence="1">
    <location>
        <begin position="226"/>
        <end position="245"/>
    </location>
</feature>